<name>A0A0V1J310_TRIPS</name>
<dbReference type="AlphaFoldDB" id="A0A0V1J310"/>
<protein>
    <submittedName>
        <fullName evidence="1">Uncharacterized protein</fullName>
    </submittedName>
</protein>
<evidence type="ECO:0000313" key="2">
    <source>
        <dbReference type="Proteomes" id="UP000054826"/>
    </source>
</evidence>
<reference evidence="1 2" key="1">
    <citation type="submission" date="2015-01" db="EMBL/GenBank/DDBJ databases">
        <title>Evolution of Trichinella species and genotypes.</title>
        <authorList>
            <person name="Korhonen P.K."/>
            <person name="Edoardo P."/>
            <person name="Giuseppe L.R."/>
            <person name="Gasser R.B."/>
        </authorList>
    </citation>
    <scope>NUCLEOTIDE SEQUENCE [LARGE SCALE GENOMIC DNA]</scope>
    <source>
        <strain evidence="1">ISS176</strain>
    </source>
</reference>
<sequence>MHGKCSFIRAERAIAAKQTNVKTTIKNLHVTETSQLKSDEIIGTDISVKTKFKTLFINLPHSGYIKSREKFCFLNVLENRYSSACLRENACKFFIPLSCLCLCGFSVDDCWPTVCGACVMVFTVRRRSWNNIHFLFLQINSSAFGETWLEHLHEGCEGTCFNTLKGVLTESEYDKATKTFFIKRMKQRKSENADDVKQITNGTTYNTVSIVCVH</sequence>
<dbReference type="Proteomes" id="UP000054826">
    <property type="component" value="Unassembled WGS sequence"/>
</dbReference>
<comment type="caution">
    <text evidence="1">The sequence shown here is derived from an EMBL/GenBank/DDBJ whole genome shotgun (WGS) entry which is preliminary data.</text>
</comment>
<proteinExistence type="predicted"/>
<evidence type="ECO:0000313" key="1">
    <source>
        <dbReference type="EMBL" id="KRZ29337.1"/>
    </source>
</evidence>
<gene>
    <name evidence="1" type="ORF">T4C_1022</name>
</gene>
<dbReference type="EMBL" id="JYDV01000141">
    <property type="protein sequence ID" value="KRZ29337.1"/>
    <property type="molecule type" value="Genomic_DNA"/>
</dbReference>
<organism evidence="1 2">
    <name type="scientific">Trichinella pseudospiralis</name>
    <name type="common">Parasitic roundworm</name>
    <dbReference type="NCBI Taxonomy" id="6337"/>
    <lineage>
        <taxon>Eukaryota</taxon>
        <taxon>Metazoa</taxon>
        <taxon>Ecdysozoa</taxon>
        <taxon>Nematoda</taxon>
        <taxon>Enoplea</taxon>
        <taxon>Dorylaimia</taxon>
        <taxon>Trichinellida</taxon>
        <taxon>Trichinellidae</taxon>
        <taxon>Trichinella</taxon>
    </lineage>
</organism>
<accession>A0A0V1J310</accession>